<dbReference type="InterPro" id="IPR003593">
    <property type="entry name" value="AAA+_ATPase"/>
</dbReference>
<dbReference type="Pfam" id="PF00027">
    <property type="entry name" value="cNMP_binding"/>
    <property type="match status" value="1"/>
</dbReference>
<feature type="transmembrane region" description="Helical" evidence="10">
    <location>
        <begin position="161"/>
        <end position="179"/>
    </location>
</feature>
<keyword evidence="4 10" id="KW-0812">Transmembrane</keyword>
<dbReference type="SMART" id="SM00100">
    <property type="entry name" value="cNMP"/>
    <property type="match status" value="1"/>
</dbReference>
<dbReference type="PROSITE" id="PS00889">
    <property type="entry name" value="CNMP_BINDING_2"/>
    <property type="match status" value="1"/>
</dbReference>
<evidence type="ECO:0000256" key="8">
    <source>
        <dbReference type="ARBA" id="ARBA00023136"/>
    </source>
</evidence>
<dbReference type="Pfam" id="PF00005">
    <property type="entry name" value="ABC_tran"/>
    <property type="match status" value="1"/>
</dbReference>
<dbReference type="InterPro" id="IPR003439">
    <property type="entry name" value="ABC_transporter-like_ATP-bd"/>
</dbReference>
<sequence>MSLLFVFRFALRLCRPYWGSLLLIAACIVVETAYVAVSPLSFQYLIDDAFPAKDAGLFALVLTLLVIGGAFYLGAGIVSDRRLAKVNEQAVYDLRAQLFRHIAGQSEDFHRRFDQGSLTNRLTSDVSAVDRTISGVLPRTFRELLALLIGLSLLFHLEWKLALAMIAGFVLLFASPYVLQRKAERSSERYREENDAYIGIIDEVLKGRRVVKGMNAAAYILGRVERRLASLQTAGIRVTFVYALLDRIPQSAFLALNAAMIGFGGTLIFQDQLSVGSFIAFFTIFLSAGQSVSSLSQVIPSLIEAGVSFRRIAEVLQYRSPLARPSEPKPFEGVREGFRFRDVAFGYDEHALALDGVTLAIPAGGMTAFVGQSGSGKSTALQLLLRFYDPKRGSIEVDGIDLRELSETDYRRHTGVVFQDSFLFNGTVYENISLSRPGVAESDVRAAAEAARIHELIERMPEGYATLVKDFGGNFSGGQRQRIAIARALIGSPRLLVLDEITSALDPSTEAEINELIESFRGERTIVTVTHRLASVTNADLIVVFRNGTVAETGTHRELLARGGLYAEMWEKQHGFVLSGDGFQAKVEGERLSRLPFFRGIPFEQLDSMSDRFVTEKYDAGHTVVRENDPGDKFYIIVRGRVSVEKAGVRVAVLEDGDYFGEIALLKDIPRTADIVTVKPTVLLSLRREQLLELTAAYPSIREVLERTLKERMK</sequence>
<dbReference type="InterPro" id="IPR027417">
    <property type="entry name" value="P-loop_NTPase"/>
</dbReference>
<dbReference type="Pfam" id="PF00664">
    <property type="entry name" value="ABC_membrane"/>
    <property type="match status" value="1"/>
</dbReference>
<dbReference type="GO" id="GO:0034040">
    <property type="term" value="F:ATPase-coupled lipid transmembrane transporter activity"/>
    <property type="evidence" value="ECO:0007669"/>
    <property type="project" value="TreeGrafter"/>
</dbReference>
<evidence type="ECO:0000256" key="2">
    <source>
        <dbReference type="ARBA" id="ARBA00022448"/>
    </source>
</evidence>
<dbReference type="InterPro" id="IPR017871">
    <property type="entry name" value="ABC_transporter-like_CS"/>
</dbReference>
<keyword evidence="9" id="KW-0010">Activator</keyword>
<dbReference type="InterPro" id="IPR018488">
    <property type="entry name" value="cNMP-bd_CS"/>
</dbReference>
<keyword evidence="3" id="KW-1003">Cell membrane</keyword>
<evidence type="ECO:0000256" key="6">
    <source>
        <dbReference type="ARBA" id="ARBA00022840"/>
    </source>
</evidence>
<dbReference type="InterPro" id="IPR011527">
    <property type="entry name" value="ABC1_TM_dom"/>
</dbReference>
<dbReference type="PROSITE" id="PS50893">
    <property type="entry name" value="ABC_TRANSPORTER_2"/>
    <property type="match status" value="1"/>
</dbReference>
<gene>
    <name evidence="14" type="ORF">FE782_27060</name>
</gene>
<dbReference type="Gene3D" id="3.40.50.300">
    <property type="entry name" value="P-loop containing nucleotide triphosphate hydrolases"/>
    <property type="match status" value="1"/>
</dbReference>
<dbReference type="GO" id="GO:0140359">
    <property type="term" value="F:ABC-type transporter activity"/>
    <property type="evidence" value="ECO:0007669"/>
    <property type="project" value="InterPro"/>
</dbReference>
<keyword evidence="5" id="KW-0547">Nucleotide-binding</keyword>
<dbReference type="FunFam" id="3.40.50.300:FF:000221">
    <property type="entry name" value="Multidrug ABC transporter ATP-binding protein"/>
    <property type="match status" value="1"/>
</dbReference>
<dbReference type="PRINTS" id="PR00103">
    <property type="entry name" value="CAMPKINASE"/>
</dbReference>
<evidence type="ECO:0000256" key="4">
    <source>
        <dbReference type="ARBA" id="ARBA00022692"/>
    </source>
</evidence>
<dbReference type="InterPro" id="IPR036640">
    <property type="entry name" value="ABC1_TM_sf"/>
</dbReference>
<dbReference type="SUPFAM" id="SSF90123">
    <property type="entry name" value="ABC transporter transmembrane region"/>
    <property type="match status" value="1"/>
</dbReference>
<keyword evidence="8 10" id="KW-0472">Membrane</keyword>
<evidence type="ECO:0000256" key="7">
    <source>
        <dbReference type="ARBA" id="ARBA00022989"/>
    </source>
</evidence>
<keyword evidence="7 10" id="KW-1133">Transmembrane helix</keyword>
<feature type="domain" description="Cyclic nucleotide-binding" evidence="11">
    <location>
        <begin position="597"/>
        <end position="712"/>
    </location>
</feature>
<accession>A0A5R9G7T7</accession>
<dbReference type="AlphaFoldDB" id="A0A5R9G7T7"/>
<feature type="transmembrane region" description="Helical" evidence="10">
    <location>
        <begin position="140"/>
        <end position="155"/>
    </location>
</feature>
<name>A0A5R9G7T7_9BACL</name>
<evidence type="ECO:0000259" key="12">
    <source>
        <dbReference type="PROSITE" id="PS50893"/>
    </source>
</evidence>
<dbReference type="EMBL" id="VCIW01000024">
    <property type="protein sequence ID" value="TLS49104.1"/>
    <property type="molecule type" value="Genomic_DNA"/>
</dbReference>
<dbReference type="PROSITE" id="PS00211">
    <property type="entry name" value="ABC_TRANSPORTER_1"/>
    <property type="match status" value="1"/>
</dbReference>
<organism evidence="14 15">
    <name type="scientific">Paenibacillus antri</name>
    <dbReference type="NCBI Taxonomy" id="2582848"/>
    <lineage>
        <taxon>Bacteria</taxon>
        <taxon>Bacillati</taxon>
        <taxon>Bacillota</taxon>
        <taxon>Bacilli</taxon>
        <taxon>Bacillales</taxon>
        <taxon>Paenibacillaceae</taxon>
        <taxon>Paenibacillus</taxon>
    </lineage>
</organism>
<dbReference type="GO" id="GO:0005524">
    <property type="term" value="F:ATP binding"/>
    <property type="evidence" value="ECO:0007669"/>
    <property type="project" value="UniProtKB-KW"/>
</dbReference>
<dbReference type="PROSITE" id="PS50929">
    <property type="entry name" value="ABC_TM1F"/>
    <property type="match status" value="1"/>
</dbReference>
<dbReference type="SUPFAM" id="SSF51206">
    <property type="entry name" value="cAMP-binding domain-like"/>
    <property type="match status" value="1"/>
</dbReference>
<dbReference type="GO" id="GO:0016887">
    <property type="term" value="F:ATP hydrolysis activity"/>
    <property type="evidence" value="ECO:0007669"/>
    <property type="project" value="InterPro"/>
</dbReference>
<feature type="domain" description="ABC transmembrane type-1" evidence="13">
    <location>
        <begin position="22"/>
        <end position="304"/>
    </location>
</feature>
<keyword evidence="2" id="KW-0813">Transport</keyword>
<dbReference type="Gene3D" id="1.20.1560.10">
    <property type="entry name" value="ABC transporter type 1, transmembrane domain"/>
    <property type="match status" value="1"/>
</dbReference>
<feature type="transmembrane region" description="Helical" evidence="10">
    <location>
        <begin position="251"/>
        <end position="269"/>
    </location>
</feature>
<feature type="domain" description="ABC transporter" evidence="12">
    <location>
        <begin position="338"/>
        <end position="572"/>
    </location>
</feature>
<dbReference type="CDD" id="cd07346">
    <property type="entry name" value="ABC_6TM_exporters"/>
    <property type="match status" value="1"/>
</dbReference>
<evidence type="ECO:0000256" key="3">
    <source>
        <dbReference type="ARBA" id="ARBA00022475"/>
    </source>
</evidence>
<protein>
    <submittedName>
        <fullName evidence="14">ATP-binding cassette domain-containing protein</fullName>
    </submittedName>
</protein>
<evidence type="ECO:0000256" key="9">
    <source>
        <dbReference type="ARBA" id="ARBA00023159"/>
    </source>
</evidence>
<evidence type="ECO:0000256" key="5">
    <source>
        <dbReference type="ARBA" id="ARBA00022741"/>
    </source>
</evidence>
<dbReference type="SMART" id="SM00382">
    <property type="entry name" value="AAA"/>
    <property type="match status" value="1"/>
</dbReference>
<comment type="subcellular location">
    <subcellularLocation>
        <location evidence="1">Cell membrane</location>
        <topology evidence="1">Multi-pass membrane protein</topology>
    </subcellularLocation>
</comment>
<dbReference type="InterPro" id="IPR000595">
    <property type="entry name" value="cNMP-bd_dom"/>
</dbReference>
<dbReference type="Proteomes" id="UP000309676">
    <property type="component" value="Unassembled WGS sequence"/>
</dbReference>
<feature type="transmembrane region" description="Helical" evidence="10">
    <location>
        <begin position="57"/>
        <end position="78"/>
    </location>
</feature>
<dbReference type="InterPro" id="IPR014710">
    <property type="entry name" value="RmlC-like_jellyroll"/>
</dbReference>
<dbReference type="SUPFAM" id="SSF52540">
    <property type="entry name" value="P-loop containing nucleoside triphosphate hydrolases"/>
    <property type="match status" value="1"/>
</dbReference>
<dbReference type="InterPro" id="IPR039421">
    <property type="entry name" value="Type_1_exporter"/>
</dbReference>
<evidence type="ECO:0000259" key="11">
    <source>
        <dbReference type="PROSITE" id="PS50042"/>
    </source>
</evidence>
<proteinExistence type="predicted"/>
<dbReference type="PANTHER" id="PTHR24221">
    <property type="entry name" value="ATP-BINDING CASSETTE SUB-FAMILY B"/>
    <property type="match status" value="1"/>
</dbReference>
<comment type="caution">
    <text evidence="14">The sequence shown here is derived from an EMBL/GenBank/DDBJ whole genome shotgun (WGS) entry which is preliminary data.</text>
</comment>
<dbReference type="GO" id="GO:0005886">
    <property type="term" value="C:plasma membrane"/>
    <property type="evidence" value="ECO:0007669"/>
    <property type="project" value="UniProtKB-SubCell"/>
</dbReference>
<evidence type="ECO:0000313" key="14">
    <source>
        <dbReference type="EMBL" id="TLS49104.1"/>
    </source>
</evidence>
<dbReference type="InterPro" id="IPR018490">
    <property type="entry name" value="cNMP-bd_dom_sf"/>
</dbReference>
<reference evidence="14 15" key="1">
    <citation type="submission" date="2019-05" db="EMBL/GenBank/DDBJ databases">
        <authorList>
            <person name="Narsing Rao M.P."/>
            <person name="Li W.J."/>
        </authorList>
    </citation>
    <scope>NUCLEOTIDE SEQUENCE [LARGE SCALE GENOMIC DNA]</scope>
    <source>
        <strain evidence="14 15">SYSU_K30003</strain>
    </source>
</reference>
<dbReference type="CDD" id="cd00038">
    <property type="entry name" value="CAP_ED"/>
    <property type="match status" value="1"/>
</dbReference>
<feature type="transmembrane region" description="Helical" evidence="10">
    <location>
        <begin position="21"/>
        <end position="45"/>
    </location>
</feature>
<keyword evidence="15" id="KW-1185">Reference proteome</keyword>
<evidence type="ECO:0000256" key="10">
    <source>
        <dbReference type="SAM" id="Phobius"/>
    </source>
</evidence>
<dbReference type="PANTHER" id="PTHR24221:SF654">
    <property type="entry name" value="ATP-BINDING CASSETTE SUB-FAMILY B MEMBER 6"/>
    <property type="match status" value="1"/>
</dbReference>
<evidence type="ECO:0000256" key="1">
    <source>
        <dbReference type="ARBA" id="ARBA00004651"/>
    </source>
</evidence>
<dbReference type="PROSITE" id="PS50042">
    <property type="entry name" value="CNMP_BINDING_3"/>
    <property type="match status" value="1"/>
</dbReference>
<keyword evidence="6 14" id="KW-0067">ATP-binding</keyword>
<evidence type="ECO:0000313" key="15">
    <source>
        <dbReference type="Proteomes" id="UP000309676"/>
    </source>
</evidence>
<evidence type="ECO:0000259" key="13">
    <source>
        <dbReference type="PROSITE" id="PS50929"/>
    </source>
</evidence>
<dbReference type="Gene3D" id="2.60.120.10">
    <property type="entry name" value="Jelly Rolls"/>
    <property type="match status" value="1"/>
</dbReference>